<dbReference type="GO" id="GO:0007005">
    <property type="term" value="P:mitochondrion organization"/>
    <property type="evidence" value="ECO:0007669"/>
    <property type="project" value="TreeGrafter"/>
</dbReference>
<proteinExistence type="inferred from homology"/>
<feature type="domain" description="Band 7" evidence="7">
    <location>
        <begin position="127"/>
        <end position="287"/>
    </location>
</feature>
<feature type="compositionally biased region" description="Low complexity" evidence="6">
    <location>
        <begin position="72"/>
        <end position="83"/>
    </location>
</feature>
<dbReference type="PRINTS" id="PR00679">
    <property type="entry name" value="PROHIBITIN"/>
</dbReference>
<dbReference type="AlphaFoldDB" id="A0A7S4ATR7"/>
<comment type="subcellular location">
    <subcellularLocation>
        <location evidence="1">Mitochondrion inner membrane</location>
    </subcellularLocation>
</comment>
<evidence type="ECO:0000256" key="6">
    <source>
        <dbReference type="SAM" id="MobiDB-lite"/>
    </source>
</evidence>
<keyword evidence="3" id="KW-0999">Mitochondrion inner membrane</keyword>
<evidence type="ECO:0000256" key="2">
    <source>
        <dbReference type="ARBA" id="ARBA00009658"/>
    </source>
</evidence>
<evidence type="ECO:0000256" key="4">
    <source>
        <dbReference type="ARBA" id="ARBA00023128"/>
    </source>
</evidence>
<dbReference type="SUPFAM" id="SSF117892">
    <property type="entry name" value="Band 7/SPFH domain"/>
    <property type="match status" value="1"/>
</dbReference>
<protein>
    <recommendedName>
        <fullName evidence="7">Band 7 domain-containing protein</fullName>
    </recommendedName>
</protein>
<dbReference type="SMART" id="SM00244">
    <property type="entry name" value="PHB"/>
    <property type="match status" value="1"/>
</dbReference>
<keyword evidence="4" id="KW-0496">Mitochondrion</keyword>
<dbReference type="Gene3D" id="3.30.479.30">
    <property type="entry name" value="Band 7 domain"/>
    <property type="match status" value="1"/>
</dbReference>
<sequence>MKFSFYSKQNTLRGTWWKLAAAVAALSVSNLGRGSLNGKNSAFATAFSPSSSIAFSSQSSSINRHLRVPFAQGGAQQQQQQQQNTNNRRRPSFSSVNSALAMGFWNDLFPSGKYFAGALATLVLALNCACTVDVGQIGIASTFGSIERYDPGLHFRTPFVSKIEYLSTKTELLEQSNFVPTKEGLTVELDTAVLVRLDPQEALKLYESVGPNFVQKLVIPEASSSIRGLTSESEAKALYTAGRSEIQNKLKSELKERLGSRGIVVEDVLLKNVVLPTDLSASIQEKARAEQESARMEFVLRKEKQEAERKAIEAEGIAEFQRIVTKGITPSLLQWKGIEATEKLAESPNTKVVIMGNSKDSLPVILGGKE</sequence>
<evidence type="ECO:0000313" key="8">
    <source>
        <dbReference type="EMBL" id="CAE0726004.1"/>
    </source>
</evidence>
<evidence type="ECO:0000256" key="3">
    <source>
        <dbReference type="ARBA" id="ARBA00022792"/>
    </source>
</evidence>
<dbReference type="CDD" id="cd03401">
    <property type="entry name" value="SPFH_prohibitin"/>
    <property type="match status" value="1"/>
</dbReference>
<feature type="region of interest" description="Disordered" evidence="6">
    <location>
        <begin position="72"/>
        <end position="92"/>
    </location>
</feature>
<dbReference type="PANTHER" id="PTHR23222:SF1">
    <property type="entry name" value="PROHIBITIN-2"/>
    <property type="match status" value="1"/>
</dbReference>
<evidence type="ECO:0000256" key="1">
    <source>
        <dbReference type="ARBA" id="ARBA00004273"/>
    </source>
</evidence>
<evidence type="ECO:0000256" key="5">
    <source>
        <dbReference type="ARBA" id="ARBA00023136"/>
    </source>
</evidence>
<dbReference type="InterPro" id="IPR001107">
    <property type="entry name" value="Band_7"/>
</dbReference>
<dbReference type="PANTHER" id="PTHR23222">
    <property type="entry name" value="PROHIBITIN"/>
    <property type="match status" value="1"/>
</dbReference>
<dbReference type="GO" id="GO:0005743">
    <property type="term" value="C:mitochondrial inner membrane"/>
    <property type="evidence" value="ECO:0007669"/>
    <property type="project" value="UniProtKB-SubCell"/>
</dbReference>
<dbReference type="InterPro" id="IPR000163">
    <property type="entry name" value="Prohibitin"/>
</dbReference>
<reference evidence="8" key="1">
    <citation type="submission" date="2021-01" db="EMBL/GenBank/DDBJ databases">
        <authorList>
            <person name="Corre E."/>
            <person name="Pelletier E."/>
            <person name="Niang G."/>
            <person name="Scheremetjew M."/>
            <person name="Finn R."/>
            <person name="Kale V."/>
            <person name="Holt S."/>
            <person name="Cochrane G."/>
            <person name="Meng A."/>
            <person name="Brown T."/>
            <person name="Cohen L."/>
        </authorList>
    </citation>
    <scope>NUCLEOTIDE SEQUENCE</scope>
    <source>
        <strain evidence="8">10249 10 AB</strain>
    </source>
</reference>
<dbReference type="Pfam" id="PF01145">
    <property type="entry name" value="Band_7"/>
    <property type="match status" value="1"/>
</dbReference>
<keyword evidence="5" id="KW-0472">Membrane</keyword>
<gene>
    <name evidence="8" type="ORF">PAUS00366_LOCUS18761</name>
</gene>
<accession>A0A7S4ATR7</accession>
<comment type="similarity">
    <text evidence="2">Belongs to the prohibitin family.</text>
</comment>
<dbReference type="EMBL" id="HBIX01027744">
    <property type="protein sequence ID" value="CAE0726004.1"/>
    <property type="molecule type" value="Transcribed_RNA"/>
</dbReference>
<name>A0A7S4ATR7_9STRA</name>
<dbReference type="InterPro" id="IPR036013">
    <property type="entry name" value="Band_7/SPFH_dom_sf"/>
</dbReference>
<organism evidence="8">
    <name type="scientific">Pseudo-nitzschia australis</name>
    <dbReference type="NCBI Taxonomy" id="44445"/>
    <lineage>
        <taxon>Eukaryota</taxon>
        <taxon>Sar</taxon>
        <taxon>Stramenopiles</taxon>
        <taxon>Ochrophyta</taxon>
        <taxon>Bacillariophyta</taxon>
        <taxon>Bacillariophyceae</taxon>
        <taxon>Bacillariophycidae</taxon>
        <taxon>Bacillariales</taxon>
        <taxon>Bacillariaceae</taxon>
        <taxon>Pseudo-nitzschia</taxon>
    </lineage>
</organism>
<evidence type="ECO:0000259" key="7">
    <source>
        <dbReference type="SMART" id="SM00244"/>
    </source>
</evidence>